<dbReference type="GO" id="GO:0051259">
    <property type="term" value="P:protein complex oligomerization"/>
    <property type="evidence" value="ECO:0007669"/>
    <property type="project" value="InterPro"/>
</dbReference>
<dbReference type="InterPro" id="IPR027417">
    <property type="entry name" value="P-loop_NTPase"/>
</dbReference>
<comment type="caution">
    <text evidence="2">The sequence shown here is derived from an EMBL/GenBank/DDBJ whole genome shotgun (WGS) entry which is preliminary data.</text>
</comment>
<sequence>KVPLQDGRYKYSLPADQRFNPLQKLQRALSDAFISIDGASHFLVLKALPGNANAIAALIDRLEWHEILGTISGDDTILIICRTESDREERVDELHRTVDIHGQHENQELMDEKQHIRLLDYYASNDITSVKEEYLYAYQTYRQLKKELAQLNIDEKRTNQRIDLYQFQIREIEEAKLQIGEEEALTEER</sequence>
<evidence type="ECO:0000313" key="3">
    <source>
        <dbReference type="Proteomes" id="UP000232688"/>
    </source>
</evidence>
<dbReference type="Proteomes" id="UP000232688">
    <property type="component" value="Unassembled WGS sequence"/>
</dbReference>
<dbReference type="InterPro" id="IPR036251">
    <property type="entry name" value="Arg_repress_C_sf"/>
</dbReference>
<feature type="non-terminal residue" evidence="2">
    <location>
        <position position="1"/>
    </location>
</feature>
<reference evidence="2 3" key="2">
    <citation type="submission" date="2017-10" db="EMBL/GenBank/DDBJ databases">
        <title>Genome analyses suggest a sexual origin of heterokaryosis in a supposedly ancient asexual fungus.</title>
        <authorList>
            <person name="Corradi N."/>
            <person name="Sedzielewska K."/>
            <person name="Noel J."/>
            <person name="Charron P."/>
            <person name="Farinelli L."/>
            <person name="Marton T."/>
            <person name="Kruger M."/>
            <person name="Pelin A."/>
            <person name="Brachmann A."/>
            <person name="Corradi N."/>
        </authorList>
    </citation>
    <scope>NUCLEOTIDE SEQUENCE [LARGE SCALE GENOMIC DNA]</scope>
    <source>
        <strain evidence="2 3">A1</strain>
    </source>
</reference>
<accession>A0A2N0QK70</accession>
<dbReference type="InterPro" id="IPR001669">
    <property type="entry name" value="Arg_repress"/>
</dbReference>
<dbReference type="VEuPathDB" id="FungiDB:RhiirA1_483742"/>
<dbReference type="PANTHER" id="PTHR34471:SF1">
    <property type="entry name" value="ARGININE REPRESSOR"/>
    <property type="match status" value="1"/>
</dbReference>
<dbReference type="InterPro" id="IPR020899">
    <property type="entry name" value="Arg_repress_C"/>
</dbReference>
<name>A0A2N0QK70_9GLOM</name>
<reference evidence="2 3" key="1">
    <citation type="submission" date="2017-10" db="EMBL/GenBank/DDBJ databases">
        <title>Extensive intraspecific genome diversity in a model arbuscular mycorrhizal fungus.</title>
        <authorList>
            <person name="Chen E.C.H."/>
            <person name="Morin E."/>
            <person name="Baudet D."/>
            <person name="Noel J."/>
            <person name="Ndikumana S."/>
            <person name="Charron P."/>
            <person name="St-Onge C."/>
            <person name="Giorgi J."/>
            <person name="Grigoriev I.V."/>
            <person name="Roux C."/>
            <person name="Martin F.M."/>
            <person name="Corradi N."/>
        </authorList>
    </citation>
    <scope>NUCLEOTIDE SEQUENCE [LARGE SCALE GENOMIC DNA]</scope>
    <source>
        <strain evidence="2 3">A1</strain>
    </source>
</reference>
<dbReference type="EMBL" id="LLXH01007640">
    <property type="protein sequence ID" value="PKC51436.1"/>
    <property type="molecule type" value="Genomic_DNA"/>
</dbReference>
<feature type="domain" description="Arginine repressor C-terminal" evidence="1">
    <location>
        <begin position="29"/>
        <end position="95"/>
    </location>
</feature>
<dbReference type="GO" id="GO:0003700">
    <property type="term" value="F:DNA-binding transcription factor activity"/>
    <property type="evidence" value="ECO:0007669"/>
    <property type="project" value="InterPro"/>
</dbReference>
<dbReference type="PRINTS" id="PR01467">
    <property type="entry name" value="ARGREPRESSOR"/>
</dbReference>
<dbReference type="Gene3D" id="3.30.1360.40">
    <property type="match status" value="1"/>
</dbReference>
<organism evidence="2 3">
    <name type="scientific">Rhizophagus irregularis</name>
    <dbReference type="NCBI Taxonomy" id="588596"/>
    <lineage>
        <taxon>Eukaryota</taxon>
        <taxon>Fungi</taxon>
        <taxon>Fungi incertae sedis</taxon>
        <taxon>Mucoromycota</taxon>
        <taxon>Glomeromycotina</taxon>
        <taxon>Glomeromycetes</taxon>
        <taxon>Glomerales</taxon>
        <taxon>Glomeraceae</taxon>
        <taxon>Rhizophagus</taxon>
    </lineage>
</organism>
<dbReference type="PANTHER" id="PTHR34471">
    <property type="entry name" value="ARGININE REPRESSOR"/>
    <property type="match status" value="1"/>
</dbReference>
<dbReference type="SUPFAM" id="SSF52540">
    <property type="entry name" value="P-loop containing nucleoside triphosphate hydrolases"/>
    <property type="match status" value="1"/>
</dbReference>
<evidence type="ECO:0000313" key="2">
    <source>
        <dbReference type="EMBL" id="PKC51436.1"/>
    </source>
</evidence>
<dbReference type="Gene3D" id="6.10.140.1080">
    <property type="match status" value="1"/>
</dbReference>
<dbReference type="SUPFAM" id="SSF55252">
    <property type="entry name" value="C-terminal domain of arginine repressor"/>
    <property type="match status" value="1"/>
</dbReference>
<protein>
    <recommendedName>
        <fullName evidence="1">Arginine repressor C-terminal domain-containing protein</fullName>
    </recommendedName>
</protein>
<dbReference type="Pfam" id="PF02863">
    <property type="entry name" value="Arg_repressor_C"/>
    <property type="match status" value="1"/>
</dbReference>
<proteinExistence type="inferred from homology"/>
<dbReference type="GO" id="GO:0034618">
    <property type="term" value="F:arginine binding"/>
    <property type="evidence" value="ECO:0007669"/>
    <property type="project" value="InterPro"/>
</dbReference>
<evidence type="ECO:0000259" key="1">
    <source>
        <dbReference type="Pfam" id="PF02863"/>
    </source>
</evidence>
<gene>
    <name evidence="2" type="ORF">RhiirA1_483742</name>
</gene>
<feature type="non-terminal residue" evidence="2">
    <location>
        <position position="189"/>
    </location>
</feature>
<dbReference type="HAMAP" id="MF_00173">
    <property type="entry name" value="Arg_repressor"/>
    <property type="match status" value="1"/>
</dbReference>
<dbReference type="AlphaFoldDB" id="A0A2N0QK70"/>